<gene>
    <name evidence="1" type="ORF">UFOPK3772_03054</name>
</gene>
<evidence type="ECO:0000313" key="1">
    <source>
        <dbReference type="EMBL" id="CAB4967994.1"/>
    </source>
</evidence>
<proteinExistence type="predicted"/>
<dbReference type="AlphaFoldDB" id="A0A6J7LQZ1"/>
<name>A0A6J7LQZ1_9ZZZZ</name>
<reference evidence="1" key="1">
    <citation type="submission" date="2020-05" db="EMBL/GenBank/DDBJ databases">
        <authorList>
            <person name="Chiriac C."/>
            <person name="Salcher M."/>
            <person name="Ghai R."/>
            <person name="Kavagutti S V."/>
        </authorList>
    </citation>
    <scope>NUCLEOTIDE SEQUENCE</scope>
</reference>
<sequence length="98" mass="10468">MAGVQATPLSMSTAVAPWSRTVNCAVAPDEIAAGGWTKTTSTTVLLEACGAAAISAAISEAPKMQIRIVRRCCRPPERRTSRFVRRRRPGFVAVSKIP</sequence>
<protein>
    <submittedName>
        <fullName evidence="1">Unannotated protein</fullName>
    </submittedName>
</protein>
<accession>A0A6J7LQZ1</accession>
<dbReference type="EMBL" id="CAFBNE010000152">
    <property type="protein sequence ID" value="CAB4967994.1"/>
    <property type="molecule type" value="Genomic_DNA"/>
</dbReference>
<organism evidence="1">
    <name type="scientific">freshwater metagenome</name>
    <dbReference type="NCBI Taxonomy" id="449393"/>
    <lineage>
        <taxon>unclassified sequences</taxon>
        <taxon>metagenomes</taxon>
        <taxon>ecological metagenomes</taxon>
    </lineage>
</organism>